<organism evidence="1 2">
    <name type="scientific">Salinispora arenicola</name>
    <dbReference type="NCBI Taxonomy" id="168697"/>
    <lineage>
        <taxon>Bacteria</taxon>
        <taxon>Bacillati</taxon>
        <taxon>Actinomycetota</taxon>
        <taxon>Actinomycetes</taxon>
        <taxon>Micromonosporales</taxon>
        <taxon>Micromonosporaceae</taxon>
        <taxon>Salinispora</taxon>
    </lineage>
</organism>
<comment type="caution">
    <text evidence="1">The sequence shown here is derived from an EMBL/GenBank/DDBJ whole genome shotgun (WGS) entry which is preliminary data.</text>
</comment>
<sequence>MITAFAFRTWKTVLGADSGRANVAYVPLIDLDALPRSSPPLRRPNSRFVAAGVMLCLGFLSGEPAERPLEIDTSSICGPPAVAADNTAAPTTLWPGVELAIESGRITAVRCGTP</sequence>
<protein>
    <submittedName>
        <fullName evidence="1">Uncharacterized protein</fullName>
    </submittedName>
</protein>
<evidence type="ECO:0000313" key="1">
    <source>
        <dbReference type="EMBL" id="GIM85663.1"/>
    </source>
</evidence>
<dbReference type="EMBL" id="BOQM01000015">
    <property type="protein sequence ID" value="GIM85663.1"/>
    <property type="molecule type" value="Genomic_DNA"/>
</dbReference>
<proteinExistence type="predicted"/>
<evidence type="ECO:0000313" key="2">
    <source>
        <dbReference type="Proteomes" id="UP000677457"/>
    </source>
</evidence>
<name>A0ABQ4JUB3_SALAC</name>
<dbReference type="Proteomes" id="UP000677457">
    <property type="component" value="Unassembled WGS sequence"/>
</dbReference>
<accession>A0ABQ4JUB3</accession>
<gene>
    <name evidence="1" type="ORF">Sar04_23990</name>
</gene>
<reference evidence="1 2" key="1">
    <citation type="submission" date="2021-03" db="EMBL/GenBank/DDBJ databases">
        <title>Whole genome shotgun sequence of Salinispora arenicola NBRC 105043.</title>
        <authorList>
            <person name="Komaki H."/>
            <person name="Tamura T."/>
        </authorList>
    </citation>
    <scope>NUCLEOTIDE SEQUENCE [LARGE SCALE GENOMIC DNA]</scope>
    <source>
        <strain evidence="1 2">NBRC 105043</strain>
    </source>
</reference>
<keyword evidence="2" id="KW-1185">Reference proteome</keyword>